<keyword evidence="8" id="KW-0129">CBS domain</keyword>
<dbReference type="GO" id="GO:0005886">
    <property type="term" value="C:plasma membrane"/>
    <property type="evidence" value="ECO:0007669"/>
    <property type="project" value="TreeGrafter"/>
</dbReference>
<dbReference type="CDD" id="cd04591">
    <property type="entry name" value="CBS_pair_voltage-gated_CLC_euk_bac"/>
    <property type="match status" value="1"/>
</dbReference>
<keyword evidence="13" id="KW-1185">Reference proteome</keyword>
<dbReference type="InParanoid" id="A0A423XLW5"/>
<evidence type="ECO:0000256" key="10">
    <source>
        <dbReference type="SAM" id="MobiDB-lite"/>
    </source>
</evidence>
<dbReference type="GO" id="GO:0005247">
    <property type="term" value="F:voltage-gated chloride channel activity"/>
    <property type="evidence" value="ECO:0007669"/>
    <property type="project" value="TreeGrafter"/>
</dbReference>
<evidence type="ECO:0000259" key="11">
    <source>
        <dbReference type="PROSITE" id="PS51371"/>
    </source>
</evidence>
<evidence type="ECO:0000256" key="3">
    <source>
        <dbReference type="ARBA" id="ARBA00022692"/>
    </source>
</evidence>
<feature type="transmembrane region" description="Helical" evidence="9">
    <location>
        <begin position="432"/>
        <end position="453"/>
    </location>
</feature>
<evidence type="ECO:0000313" key="13">
    <source>
        <dbReference type="Proteomes" id="UP000285146"/>
    </source>
</evidence>
<accession>A0A423XLW5</accession>
<feature type="region of interest" description="Disordered" evidence="10">
    <location>
        <begin position="73"/>
        <end position="115"/>
    </location>
</feature>
<dbReference type="SUPFAM" id="SSF54631">
    <property type="entry name" value="CBS-domain pair"/>
    <property type="match status" value="1"/>
</dbReference>
<keyword evidence="4 9" id="KW-1133">Transmembrane helix</keyword>
<dbReference type="FunFam" id="3.10.580.10:FF:000119">
    <property type="entry name" value="Chloride channel protein"/>
    <property type="match status" value="1"/>
</dbReference>
<dbReference type="InterPro" id="IPR046342">
    <property type="entry name" value="CBS_dom_sf"/>
</dbReference>
<dbReference type="FunCoup" id="A0A423XLW5">
    <property type="interactions" value="313"/>
</dbReference>
<dbReference type="GO" id="GO:0005794">
    <property type="term" value="C:Golgi apparatus"/>
    <property type="evidence" value="ECO:0007669"/>
    <property type="project" value="TreeGrafter"/>
</dbReference>
<feature type="transmembrane region" description="Helical" evidence="9">
    <location>
        <begin position="358"/>
        <end position="382"/>
    </location>
</feature>
<feature type="transmembrane region" description="Helical" evidence="9">
    <location>
        <begin position="473"/>
        <end position="492"/>
    </location>
</feature>
<evidence type="ECO:0000256" key="9">
    <source>
        <dbReference type="RuleBase" id="RU361221"/>
    </source>
</evidence>
<feature type="transmembrane region" description="Helical" evidence="9">
    <location>
        <begin position="328"/>
        <end position="346"/>
    </location>
</feature>
<dbReference type="InterPro" id="IPR001807">
    <property type="entry name" value="ClC"/>
</dbReference>
<comment type="subcellular location">
    <subcellularLocation>
        <location evidence="1 9">Membrane</location>
        <topology evidence="1 9">Multi-pass membrane protein</topology>
    </subcellularLocation>
</comment>
<dbReference type="Pfam" id="PF00654">
    <property type="entry name" value="Voltage_CLC"/>
    <property type="match status" value="1"/>
</dbReference>
<keyword evidence="2 9" id="KW-0813">Transport</keyword>
<feature type="transmembrane region" description="Helical" evidence="9">
    <location>
        <begin position="394"/>
        <end position="411"/>
    </location>
</feature>
<dbReference type="InterPro" id="IPR000644">
    <property type="entry name" value="CBS_dom"/>
</dbReference>
<dbReference type="AlphaFoldDB" id="A0A423XLW5"/>
<keyword evidence="6 9" id="KW-0472">Membrane</keyword>
<feature type="domain" description="CBS" evidence="11">
    <location>
        <begin position="689"/>
        <end position="751"/>
    </location>
</feature>
<feature type="transmembrane region" description="Helical" evidence="9">
    <location>
        <begin position="631"/>
        <end position="649"/>
    </location>
</feature>
<feature type="transmembrane region" description="Helical" evidence="9">
    <location>
        <begin position="521"/>
        <end position="549"/>
    </location>
</feature>
<evidence type="ECO:0000256" key="5">
    <source>
        <dbReference type="ARBA" id="ARBA00023065"/>
    </source>
</evidence>
<evidence type="ECO:0000256" key="2">
    <source>
        <dbReference type="ARBA" id="ARBA00022448"/>
    </source>
</evidence>
<dbReference type="InterPro" id="IPR014743">
    <property type="entry name" value="Cl-channel_core"/>
</dbReference>
<feature type="compositionally biased region" description="Acidic residues" evidence="10">
    <location>
        <begin position="35"/>
        <end position="45"/>
    </location>
</feature>
<feature type="region of interest" description="Disordered" evidence="10">
    <location>
        <begin position="835"/>
        <end position="858"/>
    </location>
</feature>
<dbReference type="PANTHER" id="PTHR45711">
    <property type="entry name" value="CHLORIDE CHANNEL PROTEIN"/>
    <property type="match status" value="1"/>
</dbReference>
<feature type="transmembrane region" description="Helical" evidence="9">
    <location>
        <begin position="291"/>
        <end position="308"/>
    </location>
</feature>
<dbReference type="GO" id="GO:0005769">
    <property type="term" value="C:early endosome"/>
    <property type="evidence" value="ECO:0007669"/>
    <property type="project" value="TreeGrafter"/>
</dbReference>
<evidence type="ECO:0000256" key="6">
    <source>
        <dbReference type="ARBA" id="ARBA00023136"/>
    </source>
</evidence>
<keyword evidence="5 9" id="KW-0406">Ion transport</keyword>
<gene>
    <name evidence="12" type="ORF">VPNG_00529</name>
</gene>
<name>A0A423XLW5_9PEZI</name>
<feature type="transmembrane region" description="Helical" evidence="9">
    <location>
        <begin position="256"/>
        <end position="279"/>
    </location>
</feature>
<keyword evidence="3 9" id="KW-0812">Transmembrane</keyword>
<evidence type="ECO:0000256" key="7">
    <source>
        <dbReference type="ARBA" id="ARBA00023214"/>
    </source>
</evidence>
<organism evidence="12 13">
    <name type="scientific">Cytospora leucostoma</name>
    <dbReference type="NCBI Taxonomy" id="1230097"/>
    <lineage>
        <taxon>Eukaryota</taxon>
        <taxon>Fungi</taxon>
        <taxon>Dikarya</taxon>
        <taxon>Ascomycota</taxon>
        <taxon>Pezizomycotina</taxon>
        <taxon>Sordariomycetes</taxon>
        <taxon>Sordariomycetidae</taxon>
        <taxon>Diaporthales</taxon>
        <taxon>Cytosporaceae</taxon>
        <taxon>Cytospora</taxon>
    </lineage>
</organism>
<evidence type="ECO:0000256" key="8">
    <source>
        <dbReference type="PROSITE-ProRule" id="PRU00703"/>
    </source>
</evidence>
<dbReference type="OrthoDB" id="44789at2759"/>
<comment type="similarity">
    <text evidence="9">Belongs to the chloride channel (TC 2.A.49) family.</text>
</comment>
<evidence type="ECO:0000313" key="12">
    <source>
        <dbReference type="EMBL" id="ROW17548.1"/>
    </source>
</evidence>
<dbReference type="PRINTS" id="PR00762">
    <property type="entry name" value="CLCHANNEL"/>
</dbReference>
<dbReference type="EMBL" id="LKEB01000002">
    <property type="protein sequence ID" value="ROW17548.1"/>
    <property type="molecule type" value="Genomic_DNA"/>
</dbReference>
<feature type="transmembrane region" description="Helical" evidence="9">
    <location>
        <begin position="555"/>
        <end position="578"/>
    </location>
</feature>
<sequence>MNDGRTNPGASSSSSQSPPQPNYDGNDEPHRPGTEDSDLFGEDPTSEGLAEPLSFKRKQKGRSAFGLGLLTSLTGSRPELSNTRTIGDVEPRVSENTHTSHRRTGSSDTPGTIPKVGAPLDWYVEGPGRRVGYEDLTAIDWIFEYTKERTRLRVLNSSASGLLGHAQRLLDASQEWIILALTGILVGVLAAVIDITTDWLGDLKGGYCSTANGGAFYLNKHFCCLGYDDEAQCIGWRPWAAALHISSTGGKWAIEYAFFIIFSVFFALCAVFLVQEYSVYARHSGIPEIKTVLGGFVIQNFFGTWTLITKSVGLCLSVASGMWLGKEGPLVHVACCCSSFFIKLFPNINQNEARKREVLSAAAASGISVAFGAPIGGVLFSLEQISYYFPDKTMWRSFVCAMTAAVVLKAVDPFRTGQTALYHVKYSTDWHGFETGPFVILGLLGGIYGGLFIKLNMKVASWRKSHDWLPGPVTQVAIVGLFTALVNYPNLYMRAQSSELVSNLFSECSRSQEDQFGLCKIGAATAATVVLLLFASILGFFLAAITFGLQIPAGIILPSMAIGALFGRAVGIIMEIWVHNHPDFILFGQCEPDIPCINPSTYAIIGAAATLAGVTRMTVSIVVIMFELTGALTYVLPIMIAVMISKWVGDAFSRRGIYESWIHFNQYPFLDNSDENVAAIPDISAGQIMTRIEDLVVLTATGHTIASLTGILETQPYRGFPVVSDPREAVLLGYISRAELSYNLATASRSLPPETETFFSHQPLADPRTTLDLRPWMDQTPITLPSRSSLHLAVSYFQKLGLRYVLFSDRGVLQGLMTKKDVWYVLNGAEETRRTSGLSGNLGVETGITREEGDGEERGLLERTSIVEEVQSPGIDADSIL</sequence>
<dbReference type="CDD" id="cd03684">
    <property type="entry name" value="ClC_3_like"/>
    <property type="match status" value="1"/>
</dbReference>
<dbReference type="Gene3D" id="3.10.580.10">
    <property type="entry name" value="CBS-domain"/>
    <property type="match status" value="1"/>
</dbReference>
<dbReference type="SUPFAM" id="SSF81340">
    <property type="entry name" value="Clc chloride channel"/>
    <property type="match status" value="1"/>
</dbReference>
<dbReference type="Proteomes" id="UP000285146">
    <property type="component" value="Unassembled WGS sequence"/>
</dbReference>
<evidence type="ECO:0000256" key="1">
    <source>
        <dbReference type="ARBA" id="ARBA00004141"/>
    </source>
</evidence>
<feature type="compositionally biased region" description="Basic and acidic residues" evidence="10">
    <location>
        <begin position="848"/>
        <end position="858"/>
    </location>
</feature>
<proteinExistence type="inferred from homology"/>
<reference evidence="12 13" key="1">
    <citation type="submission" date="2015-09" db="EMBL/GenBank/DDBJ databases">
        <title>Host preference determinants of Valsa canker pathogens revealed by comparative genomics.</title>
        <authorList>
            <person name="Yin Z."/>
            <person name="Huang L."/>
        </authorList>
    </citation>
    <scope>NUCLEOTIDE SEQUENCE [LARGE SCALE GENOMIC DNA]</scope>
    <source>
        <strain evidence="12 13">SXYLt</strain>
    </source>
</reference>
<protein>
    <recommendedName>
        <fullName evidence="9">Chloride channel protein</fullName>
    </recommendedName>
</protein>
<feature type="compositionally biased region" description="Polar residues" evidence="10">
    <location>
        <begin position="1"/>
        <end position="10"/>
    </location>
</feature>
<dbReference type="PROSITE" id="PS51371">
    <property type="entry name" value="CBS"/>
    <property type="match status" value="1"/>
</dbReference>
<dbReference type="FunFam" id="1.10.3080.10:FF:000011">
    <property type="entry name" value="Chloride channel protein"/>
    <property type="match status" value="1"/>
</dbReference>
<feature type="transmembrane region" description="Helical" evidence="9">
    <location>
        <begin position="176"/>
        <end position="193"/>
    </location>
</feature>
<dbReference type="STRING" id="1230097.A0A423XLW5"/>
<comment type="caution">
    <text evidence="12">The sequence shown here is derived from an EMBL/GenBank/DDBJ whole genome shotgun (WGS) entry which is preliminary data.</text>
</comment>
<dbReference type="Gene3D" id="1.10.3080.10">
    <property type="entry name" value="Clc chloride channel"/>
    <property type="match status" value="1"/>
</dbReference>
<evidence type="ECO:0000256" key="4">
    <source>
        <dbReference type="ARBA" id="ARBA00022989"/>
    </source>
</evidence>
<dbReference type="PANTHER" id="PTHR45711:SF6">
    <property type="entry name" value="CHLORIDE CHANNEL PROTEIN"/>
    <property type="match status" value="1"/>
</dbReference>
<feature type="region of interest" description="Disordered" evidence="10">
    <location>
        <begin position="1"/>
        <end position="51"/>
    </location>
</feature>
<keyword evidence="7 9" id="KW-0868">Chloride</keyword>